<gene>
    <name evidence="1" type="ORF">PYW08_014709</name>
</gene>
<protein>
    <submittedName>
        <fullName evidence="1">Uncharacterized protein</fullName>
    </submittedName>
</protein>
<name>A0ACC2R3B2_9NEOP</name>
<sequence length="160" mass="18404">MQHALIQKDFIVSSCEIGNSSMCAQDIENIKNWNADVAILSKPYDLAEEGYQELLRIGSKIYEAFPELLKELQEKDYLFLPGFGQRFEESAKAFIEGLNQNLTIEKVTADSEILAPYSSCEKYKKEVRYSPDLYQVDEEYKKNCIIFKHAVSKNKTNIIT</sequence>
<proteinExistence type="predicted"/>
<evidence type="ECO:0000313" key="2">
    <source>
        <dbReference type="Proteomes" id="UP001231649"/>
    </source>
</evidence>
<dbReference type="Proteomes" id="UP001231649">
    <property type="component" value="Chromosome 6"/>
</dbReference>
<evidence type="ECO:0000313" key="1">
    <source>
        <dbReference type="EMBL" id="KAJ8731979.1"/>
    </source>
</evidence>
<reference evidence="1" key="1">
    <citation type="submission" date="2023-03" db="EMBL/GenBank/DDBJ databases">
        <title>Chromosome-level genomes of two armyworms, Mythimna separata and Mythimna loreyi, provide insights into the biosynthesis and reception of sex pheromones.</title>
        <authorList>
            <person name="Zhao H."/>
        </authorList>
    </citation>
    <scope>NUCLEOTIDE SEQUENCE</scope>
    <source>
        <strain evidence="1">BeijingLab</strain>
    </source>
</reference>
<organism evidence="1 2">
    <name type="scientific">Mythimna loreyi</name>
    <dbReference type="NCBI Taxonomy" id="667449"/>
    <lineage>
        <taxon>Eukaryota</taxon>
        <taxon>Metazoa</taxon>
        <taxon>Ecdysozoa</taxon>
        <taxon>Arthropoda</taxon>
        <taxon>Hexapoda</taxon>
        <taxon>Insecta</taxon>
        <taxon>Pterygota</taxon>
        <taxon>Neoptera</taxon>
        <taxon>Endopterygota</taxon>
        <taxon>Lepidoptera</taxon>
        <taxon>Glossata</taxon>
        <taxon>Ditrysia</taxon>
        <taxon>Noctuoidea</taxon>
        <taxon>Noctuidae</taxon>
        <taxon>Noctuinae</taxon>
        <taxon>Hadenini</taxon>
        <taxon>Mythimna</taxon>
    </lineage>
</organism>
<dbReference type="EMBL" id="CM056782">
    <property type="protein sequence ID" value="KAJ8731979.1"/>
    <property type="molecule type" value="Genomic_DNA"/>
</dbReference>
<keyword evidence="2" id="KW-1185">Reference proteome</keyword>
<comment type="caution">
    <text evidence="1">The sequence shown here is derived from an EMBL/GenBank/DDBJ whole genome shotgun (WGS) entry which is preliminary data.</text>
</comment>
<accession>A0ACC2R3B2</accession>